<feature type="transmembrane region" description="Helical" evidence="1">
    <location>
        <begin position="6"/>
        <end position="24"/>
    </location>
</feature>
<proteinExistence type="predicted"/>
<organism evidence="2 3">
    <name type="scientific">Paractinoplanes rishiriensis</name>
    <dbReference type="NCBI Taxonomy" id="1050105"/>
    <lineage>
        <taxon>Bacteria</taxon>
        <taxon>Bacillati</taxon>
        <taxon>Actinomycetota</taxon>
        <taxon>Actinomycetes</taxon>
        <taxon>Micromonosporales</taxon>
        <taxon>Micromonosporaceae</taxon>
        <taxon>Paractinoplanes</taxon>
    </lineage>
</organism>
<accession>A0A919MSK6</accession>
<feature type="transmembrane region" description="Helical" evidence="1">
    <location>
        <begin position="36"/>
        <end position="53"/>
    </location>
</feature>
<dbReference type="PROSITE" id="PS51257">
    <property type="entry name" value="PROKAR_LIPOPROTEIN"/>
    <property type="match status" value="1"/>
</dbReference>
<keyword evidence="1" id="KW-0812">Transmembrane</keyword>
<feature type="transmembrane region" description="Helical" evidence="1">
    <location>
        <begin position="201"/>
        <end position="223"/>
    </location>
</feature>
<comment type="caution">
    <text evidence="2">The sequence shown here is derived from an EMBL/GenBank/DDBJ whole genome shotgun (WGS) entry which is preliminary data.</text>
</comment>
<evidence type="ECO:0000313" key="3">
    <source>
        <dbReference type="Proteomes" id="UP000636960"/>
    </source>
</evidence>
<evidence type="ECO:0000313" key="2">
    <source>
        <dbReference type="EMBL" id="GIE93818.1"/>
    </source>
</evidence>
<feature type="transmembrane region" description="Helical" evidence="1">
    <location>
        <begin position="136"/>
        <end position="157"/>
    </location>
</feature>
<feature type="transmembrane region" description="Helical" evidence="1">
    <location>
        <begin position="59"/>
        <end position="78"/>
    </location>
</feature>
<feature type="transmembrane region" description="Helical" evidence="1">
    <location>
        <begin position="229"/>
        <end position="247"/>
    </location>
</feature>
<sequence>MTSRVPAIAVPAFALAWWGACYLIGRDPCRARSARAAAALAAYAIGLVAWTIAPASAPAQILFCVPALFWAGTAVALLPRTLPERRQIDVGWLVLSVVFLAVVIALPSAGRLVALAPLLGGLVLLWRFRDQVQPPVLPLALTVVAVLYAVALAVVLLPVDVGGPDLVLAAMGVDLLMLGFLVAVADALEVGERLRPHLIRAVLAAVAVTVPIGAAAVLTIVAVPDRRDVLLLQFGVVATAMTGLALAGRVRRILDTVAFRSDERLHQDRAALLLLADALPRHRQRHRLITTDRDDFLRFTRQALDNYDNLGRLMRSPLTDLPAVDRRLGALAAEQPLARALELRAVLAESVDRLRPAGKFDTSDEWRHYSALYFCVILGLDPYERRPRTEGLERDARLAVDWMRRNVSRPTLRRWQSEAAAIVSRRLWDELMGADPRWLTRARTPTRST</sequence>
<name>A0A919MSK6_9ACTN</name>
<gene>
    <name evidence="2" type="ORF">Ari01nite_12830</name>
</gene>
<keyword evidence="1" id="KW-0472">Membrane</keyword>
<evidence type="ECO:0000256" key="1">
    <source>
        <dbReference type="SAM" id="Phobius"/>
    </source>
</evidence>
<dbReference type="AlphaFoldDB" id="A0A919MSK6"/>
<reference evidence="2" key="1">
    <citation type="submission" date="2021-01" db="EMBL/GenBank/DDBJ databases">
        <title>Whole genome shotgun sequence of Actinoplanes rishiriensis NBRC 108556.</title>
        <authorList>
            <person name="Komaki H."/>
            <person name="Tamura T."/>
        </authorList>
    </citation>
    <scope>NUCLEOTIDE SEQUENCE</scope>
    <source>
        <strain evidence="2">NBRC 108556</strain>
    </source>
</reference>
<keyword evidence="1" id="KW-1133">Transmembrane helix</keyword>
<dbReference type="Proteomes" id="UP000636960">
    <property type="component" value="Unassembled WGS sequence"/>
</dbReference>
<feature type="transmembrane region" description="Helical" evidence="1">
    <location>
        <begin position="90"/>
        <end position="106"/>
    </location>
</feature>
<keyword evidence="3" id="KW-1185">Reference proteome</keyword>
<protein>
    <submittedName>
        <fullName evidence="2">Uncharacterized protein</fullName>
    </submittedName>
</protein>
<feature type="transmembrane region" description="Helical" evidence="1">
    <location>
        <begin position="169"/>
        <end position="189"/>
    </location>
</feature>
<dbReference type="EMBL" id="BOMV01000007">
    <property type="protein sequence ID" value="GIE93818.1"/>
    <property type="molecule type" value="Genomic_DNA"/>
</dbReference>